<dbReference type="InterPro" id="IPR001138">
    <property type="entry name" value="Zn2Cys6_DnaBD"/>
</dbReference>
<evidence type="ECO:0000313" key="2">
    <source>
        <dbReference type="EMBL" id="KXN69132.1"/>
    </source>
</evidence>
<dbReference type="SMART" id="SM00066">
    <property type="entry name" value="GAL4"/>
    <property type="match status" value="1"/>
</dbReference>
<dbReference type="Gene3D" id="4.10.240.10">
    <property type="entry name" value="Zn(2)-C6 fungal-type DNA-binding domain"/>
    <property type="match status" value="1"/>
</dbReference>
<dbReference type="InterPro" id="IPR036864">
    <property type="entry name" value="Zn2-C6_fun-type_DNA-bd_sf"/>
</dbReference>
<gene>
    <name evidence="2" type="ORF">CONCODRAFT_8470</name>
</gene>
<name>A0A137P292_CONC2</name>
<dbReference type="PROSITE" id="PS50048">
    <property type="entry name" value="ZN2_CY6_FUNGAL_2"/>
    <property type="match status" value="1"/>
</dbReference>
<sequence length="490" mass="57390">MNLTFRISNNNKPKYEFACERCRLDKKKCDKKVPICSRCIKIQAECRTYSKDTAGVKGFKLLVQRNNVNICNTDGTNMLKPVSITVNKLFLSPYPPMSNTLEYSKFMCLMSLSLDMITKSDKSQSALIPLDNIDHTLSPLFWDMLVKLYLEEVHPNLIILSLNYFDITTCWLRACCIYLCAYEICKIRNSITDLKMKTMESLILKELNYTRPSLRTLQCYIMLTHLYIFRGNKNLKRYSFIKSVKIGELIGLPRSCNRQSKIAQYERNLAYIRILLFHTGICEYSDGEGMIYEAVKTKHTSWEFQLLNPLQYSYNEFIIANSNNITALFICNTVTRVLFPIKLLLKLGKIDITKILEFKIILEQIYNTHINQLGPCYLDHSLYKIKEIYFIIKIQIYSLLVNQCPKEEYIHNWMQLNYDILQFSFSLTDKFDAMKVIQSLVCINSCQKIKSIGKCDTWSKDLDKIMFLSRSVIKSCTSYNYQFDWGVFYQ</sequence>
<dbReference type="Pfam" id="PF00172">
    <property type="entry name" value="Zn_clus"/>
    <property type="match status" value="1"/>
</dbReference>
<accession>A0A137P292</accession>
<organism evidence="2 3">
    <name type="scientific">Conidiobolus coronatus (strain ATCC 28846 / CBS 209.66 / NRRL 28638)</name>
    <name type="common">Delacroixia coronata</name>
    <dbReference type="NCBI Taxonomy" id="796925"/>
    <lineage>
        <taxon>Eukaryota</taxon>
        <taxon>Fungi</taxon>
        <taxon>Fungi incertae sedis</taxon>
        <taxon>Zoopagomycota</taxon>
        <taxon>Entomophthoromycotina</taxon>
        <taxon>Entomophthoromycetes</taxon>
        <taxon>Entomophthorales</taxon>
        <taxon>Ancylistaceae</taxon>
        <taxon>Conidiobolus</taxon>
    </lineage>
</organism>
<dbReference type="PROSITE" id="PS00463">
    <property type="entry name" value="ZN2_CY6_FUNGAL_1"/>
    <property type="match status" value="1"/>
</dbReference>
<feature type="domain" description="Zn(2)-C6 fungal-type" evidence="1">
    <location>
        <begin position="18"/>
        <end position="48"/>
    </location>
</feature>
<dbReference type="CDD" id="cd12148">
    <property type="entry name" value="fungal_TF_MHR"/>
    <property type="match status" value="1"/>
</dbReference>
<dbReference type="AlphaFoldDB" id="A0A137P292"/>
<dbReference type="GO" id="GO:0008270">
    <property type="term" value="F:zinc ion binding"/>
    <property type="evidence" value="ECO:0007669"/>
    <property type="project" value="InterPro"/>
</dbReference>
<proteinExistence type="predicted"/>
<protein>
    <recommendedName>
        <fullName evidence="1">Zn(2)-C6 fungal-type domain-containing protein</fullName>
    </recommendedName>
</protein>
<evidence type="ECO:0000259" key="1">
    <source>
        <dbReference type="PROSITE" id="PS50048"/>
    </source>
</evidence>
<dbReference type="Proteomes" id="UP000070444">
    <property type="component" value="Unassembled WGS sequence"/>
</dbReference>
<dbReference type="GO" id="GO:0000981">
    <property type="term" value="F:DNA-binding transcription factor activity, RNA polymerase II-specific"/>
    <property type="evidence" value="ECO:0007669"/>
    <property type="project" value="InterPro"/>
</dbReference>
<evidence type="ECO:0000313" key="3">
    <source>
        <dbReference type="Proteomes" id="UP000070444"/>
    </source>
</evidence>
<dbReference type="CDD" id="cd00067">
    <property type="entry name" value="GAL4"/>
    <property type="match status" value="1"/>
</dbReference>
<keyword evidence="3" id="KW-1185">Reference proteome</keyword>
<dbReference type="SUPFAM" id="SSF57701">
    <property type="entry name" value="Zn2/Cys6 DNA-binding domain"/>
    <property type="match status" value="1"/>
</dbReference>
<dbReference type="EMBL" id="KQ964546">
    <property type="protein sequence ID" value="KXN69132.1"/>
    <property type="molecule type" value="Genomic_DNA"/>
</dbReference>
<reference evidence="2 3" key="1">
    <citation type="journal article" date="2015" name="Genome Biol. Evol.">
        <title>Phylogenomic analyses indicate that early fungi evolved digesting cell walls of algal ancestors of land plants.</title>
        <authorList>
            <person name="Chang Y."/>
            <person name="Wang S."/>
            <person name="Sekimoto S."/>
            <person name="Aerts A.L."/>
            <person name="Choi C."/>
            <person name="Clum A."/>
            <person name="LaButti K.M."/>
            <person name="Lindquist E.A."/>
            <person name="Yee Ngan C."/>
            <person name="Ohm R.A."/>
            <person name="Salamov A.A."/>
            <person name="Grigoriev I.V."/>
            <person name="Spatafora J.W."/>
            <person name="Berbee M.L."/>
        </authorList>
    </citation>
    <scope>NUCLEOTIDE SEQUENCE [LARGE SCALE GENOMIC DNA]</scope>
    <source>
        <strain evidence="2 3">NRRL 28638</strain>
    </source>
</reference>